<keyword evidence="3" id="KW-0963">Cytoplasm</keyword>
<evidence type="ECO:0000313" key="9">
    <source>
        <dbReference type="Proteomes" id="UP000729913"/>
    </source>
</evidence>
<evidence type="ECO:0000256" key="6">
    <source>
        <dbReference type="SAM" id="MobiDB-lite"/>
    </source>
</evidence>
<dbReference type="PANTHER" id="PTHR21490:SF2">
    <property type="entry name" value="ENKURIN DOMAIN-CONTAINING PROTEIN 1"/>
    <property type="match status" value="1"/>
</dbReference>
<evidence type="ECO:0000256" key="2">
    <source>
        <dbReference type="ARBA" id="ARBA00004245"/>
    </source>
</evidence>
<keyword evidence="4" id="KW-0206">Cytoskeleton</keyword>
<dbReference type="PROSITE" id="PS51665">
    <property type="entry name" value="ENKURIN"/>
    <property type="match status" value="1"/>
</dbReference>
<reference evidence="8" key="2">
    <citation type="submission" date="2021-04" db="EMBL/GenBank/DDBJ databases">
        <title>Genome-wide patterns of bracovirus chromosomal integration into multiple host tissues during parasitism.</title>
        <authorList>
            <person name="Chebbi M.A.C."/>
        </authorList>
    </citation>
    <scope>NUCLEOTIDE SEQUENCE</scope>
    <source>
        <tissue evidence="8">Whole body</tissue>
    </source>
</reference>
<proteinExistence type="predicted"/>
<accession>A0A8J5RAP4</accession>
<reference evidence="8" key="1">
    <citation type="submission" date="2020-03" db="EMBL/GenBank/DDBJ databases">
        <authorList>
            <person name="Chebbi M.A."/>
            <person name="Drezen J.M."/>
        </authorList>
    </citation>
    <scope>NUCLEOTIDE SEQUENCE</scope>
    <source>
        <tissue evidence="8">Whole body</tissue>
    </source>
</reference>
<sequence>MTTLKGIFPNPKPPRKKNFLYENVKSLRQMEKYNTKEEDEVDKPRPKTGPRISNKYQHVAPRVYSSIRGSSAVLSKSDKSKVSNKAMSRKSSAPSLVKTGDNKSCDSINSNLCNSNNKLKSREYKSQCNLSSNLANGVSNLDITREVEKKESRSQGIQTLDSNDLDSLYSEGVIRYPSSRSRETEEDKSLSKEDVNLNLDLGRDPSPARSLNIKQIDSPSPGKDKDFVKMNKEKITVAARLAAQLNNGIVPPNYRKGVVPKYILERKEEQQLKIEQAKLEAANSDCPAGHIPLPDNERKETLRLLKKNYQEFVNELNKMPIRSDTLRCQKKKMEIEKQLNKLEEGIKIFSRPKVFVKTDA</sequence>
<dbReference type="EMBL" id="JAAOIC020000002">
    <property type="protein sequence ID" value="KAG8042593.1"/>
    <property type="molecule type" value="Genomic_DNA"/>
</dbReference>
<gene>
    <name evidence="8" type="ORF">G9C98_005227</name>
</gene>
<dbReference type="InterPro" id="IPR052102">
    <property type="entry name" value="Enkurin_domain-protein"/>
</dbReference>
<feature type="compositionally biased region" description="Polar residues" evidence="6">
    <location>
        <begin position="83"/>
        <end position="94"/>
    </location>
</feature>
<name>A0A8J5RAP4_9HYME</name>
<keyword evidence="9" id="KW-1185">Reference proteome</keyword>
<dbReference type="GO" id="GO:0005929">
    <property type="term" value="C:cilium"/>
    <property type="evidence" value="ECO:0007669"/>
    <property type="project" value="UniProtKB-SubCell"/>
</dbReference>
<evidence type="ECO:0000256" key="1">
    <source>
        <dbReference type="ARBA" id="ARBA00004138"/>
    </source>
</evidence>
<dbReference type="GO" id="GO:0005881">
    <property type="term" value="C:cytoplasmic microtubule"/>
    <property type="evidence" value="ECO:0007669"/>
    <property type="project" value="TreeGrafter"/>
</dbReference>
<feature type="region of interest" description="Disordered" evidence="6">
    <location>
        <begin position="177"/>
        <end position="225"/>
    </location>
</feature>
<dbReference type="PANTHER" id="PTHR21490">
    <property type="entry name" value="ENKURIN-RELATED"/>
    <property type="match status" value="1"/>
</dbReference>
<comment type="caution">
    <text evidence="8">The sequence shown here is derived from an EMBL/GenBank/DDBJ whole genome shotgun (WGS) entry which is preliminary data.</text>
</comment>
<evidence type="ECO:0000256" key="4">
    <source>
        <dbReference type="ARBA" id="ARBA00023212"/>
    </source>
</evidence>
<dbReference type="Pfam" id="PF13864">
    <property type="entry name" value="Enkurin"/>
    <property type="match status" value="1"/>
</dbReference>
<evidence type="ECO:0000259" key="7">
    <source>
        <dbReference type="PROSITE" id="PS51665"/>
    </source>
</evidence>
<protein>
    <recommendedName>
        <fullName evidence="7">Enkurin domain-containing protein</fullName>
    </recommendedName>
</protein>
<feature type="region of interest" description="Disordered" evidence="6">
    <location>
        <begin position="29"/>
        <end position="107"/>
    </location>
</feature>
<keyword evidence="5" id="KW-0966">Cell projection</keyword>
<feature type="domain" description="Enkurin" evidence="7">
    <location>
        <begin position="265"/>
        <end position="357"/>
    </location>
</feature>
<evidence type="ECO:0000256" key="3">
    <source>
        <dbReference type="ARBA" id="ARBA00022490"/>
    </source>
</evidence>
<dbReference type="AlphaFoldDB" id="A0A8J5RAP4"/>
<organism evidence="8 9">
    <name type="scientific">Cotesia typhae</name>
    <dbReference type="NCBI Taxonomy" id="2053667"/>
    <lineage>
        <taxon>Eukaryota</taxon>
        <taxon>Metazoa</taxon>
        <taxon>Ecdysozoa</taxon>
        <taxon>Arthropoda</taxon>
        <taxon>Hexapoda</taxon>
        <taxon>Insecta</taxon>
        <taxon>Pterygota</taxon>
        <taxon>Neoptera</taxon>
        <taxon>Endopterygota</taxon>
        <taxon>Hymenoptera</taxon>
        <taxon>Apocrita</taxon>
        <taxon>Ichneumonoidea</taxon>
        <taxon>Braconidae</taxon>
        <taxon>Microgastrinae</taxon>
        <taxon>Cotesia</taxon>
    </lineage>
</organism>
<evidence type="ECO:0000313" key="8">
    <source>
        <dbReference type="EMBL" id="KAG8042593.1"/>
    </source>
</evidence>
<comment type="subcellular location">
    <subcellularLocation>
        <location evidence="1">Cell projection</location>
        <location evidence="1">Cilium</location>
    </subcellularLocation>
    <subcellularLocation>
        <location evidence="2">Cytoplasm</location>
        <location evidence="2">Cytoskeleton</location>
    </subcellularLocation>
</comment>
<dbReference type="InterPro" id="IPR027012">
    <property type="entry name" value="Enkurin_dom"/>
</dbReference>
<evidence type="ECO:0000256" key="5">
    <source>
        <dbReference type="ARBA" id="ARBA00023273"/>
    </source>
</evidence>
<feature type="compositionally biased region" description="Basic and acidic residues" evidence="6">
    <location>
        <begin position="180"/>
        <end position="195"/>
    </location>
</feature>
<dbReference type="OrthoDB" id="10264920at2759"/>
<dbReference type="Proteomes" id="UP000729913">
    <property type="component" value="Unassembled WGS sequence"/>
</dbReference>